<reference evidence="3" key="1">
    <citation type="submission" date="2017-08" db="EMBL/GenBank/DDBJ databases">
        <authorList>
            <person name="Polle J.E."/>
            <person name="Barry K."/>
            <person name="Cushman J."/>
            <person name="Schmutz J."/>
            <person name="Tran D."/>
            <person name="Hathwaick L.T."/>
            <person name="Yim W.C."/>
            <person name="Jenkins J."/>
            <person name="Mckie-Krisberg Z.M."/>
            <person name="Prochnik S."/>
            <person name="Lindquist E."/>
            <person name="Dockter R.B."/>
            <person name="Adam C."/>
            <person name="Molina H."/>
            <person name="Bunkerborg J."/>
            <person name="Jin E."/>
            <person name="Buchheim M."/>
            <person name="Magnuson J."/>
        </authorList>
    </citation>
    <scope>NUCLEOTIDE SEQUENCE</scope>
    <source>
        <strain evidence="3">CCAP 19/18</strain>
    </source>
</reference>
<organism evidence="3 4">
    <name type="scientific">Dunaliella salina</name>
    <name type="common">Green alga</name>
    <name type="synonym">Protococcus salinus</name>
    <dbReference type="NCBI Taxonomy" id="3046"/>
    <lineage>
        <taxon>Eukaryota</taxon>
        <taxon>Viridiplantae</taxon>
        <taxon>Chlorophyta</taxon>
        <taxon>core chlorophytes</taxon>
        <taxon>Chlorophyceae</taxon>
        <taxon>CS clade</taxon>
        <taxon>Chlamydomonadales</taxon>
        <taxon>Dunaliellaceae</taxon>
        <taxon>Dunaliella</taxon>
    </lineage>
</organism>
<dbReference type="Proteomes" id="UP000815325">
    <property type="component" value="Unassembled WGS sequence"/>
</dbReference>
<evidence type="ECO:0000256" key="2">
    <source>
        <dbReference type="SAM" id="MobiDB-lite"/>
    </source>
</evidence>
<evidence type="ECO:0000313" key="3">
    <source>
        <dbReference type="EMBL" id="KAF5835753.1"/>
    </source>
</evidence>
<feature type="compositionally biased region" description="Basic and acidic residues" evidence="2">
    <location>
        <begin position="249"/>
        <end position="268"/>
    </location>
</feature>
<sequence>MQASLLQRQGAGSLLTGSRPACSRPCPALQQQRPSRSAARRASVNVRASSVAFPTVEQTKKKFIHGYKKPIAGIYNSVLQELLVQMHFIRFNLNYEYNEVFALGVVSVFEQILEALPSNEREVVFKAYIEALEEKPDTFKSDAARLEQTTAALAGPEQLTPDANGSDVQKTLARVAERSANGEFGYNKFFAIGLFRLLELTGAKDPAALERLVKATGVKPENVNRDLMLYKSILSKLNSAKELMAEFVQREKRKQAERDADKAARAAKEASGQETSKQDQSPVPSGQQSNA</sequence>
<feature type="region of interest" description="Disordered" evidence="2">
    <location>
        <begin position="249"/>
        <end position="291"/>
    </location>
</feature>
<keyword evidence="4" id="KW-1185">Reference proteome</keyword>
<dbReference type="Pfam" id="PF11264">
    <property type="entry name" value="ThylakoidFormat"/>
    <property type="match status" value="1"/>
</dbReference>
<evidence type="ECO:0000256" key="1">
    <source>
        <dbReference type="ARBA" id="ARBA00023054"/>
    </source>
</evidence>
<proteinExistence type="predicted"/>
<protein>
    <submittedName>
        <fullName evidence="3">Photosystem II biogenesis protein Psp29</fullName>
    </submittedName>
</protein>
<name>A0ABQ7GMC1_DUNSA</name>
<dbReference type="PANTHER" id="PTHR34793:SF1">
    <property type="entry name" value="PROTEIN THYLAKOID FORMATION 1, CHLOROPLASTIC"/>
    <property type="match status" value="1"/>
</dbReference>
<feature type="region of interest" description="Disordered" evidence="2">
    <location>
        <begin position="1"/>
        <end position="41"/>
    </location>
</feature>
<feature type="compositionally biased region" description="Polar residues" evidence="2">
    <location>
        <begin position="272"/>
        <end position="291"/>
    </location>
</feature>
<dbReference type="InterPro" id="IPR017499">
    <property type="entry name" value="Thf1"/>
</dbReference>
<accession>A0ABQ7GMC1</accession>
<dbReference type="PANTHER" id="PTHR34793">
    <property type="entry name" value="PROTEIN THYLAKOID FORMATION 1, CHLOROPLASTIC"/>
    <property type="match status" value="1"/>
</dbReference>
<keyword evidence="1" id="KW-0175">Coiled coil</keyword>
<gene>
    <name evidence="3" type="ORF">DUNSADRAFT_6934</name>
</gene>
<evidence type="ECO:0000313" key="4">
    <source>
        <dbReference type="Proteomes" id="UP000815325"/>
    </source>
</evidence>
<comment type="caution">
    <text evidence="3">The sequence shown here is derived from an EMBL/GenBank/DDBJ whole genome shotgun (WGS) entry which is preliminary data.</text>
</comment>
<dbReference type="EMBL" id="MU069690">
    <property type="protein sequence ID" value="KAF5835753.1"/>
    <property type="molecule type" value="Genomic_DNA"/>
</dbReference>